<organism evidence="1 2">
    <name type="scientific">Parelaphostrongylus tenuis</name>
    <name type="common">Meningeal worm</name>
    <dbReference type="NCBI Taxonomy" id="148309"/>
    <lineage>
        <taxon>Eukaryota</taxon>
        <taxon>Metazoa</taxon>
        <taxon>Ecdysozoa</taxon>
        <taxon>Nematoda</taxon>
        <taxon>Chromadorea</taxon>
        <taxon>Rhabditida</taxon>
        <taxon>Rhabditina</taxon>
        <taxon>Rhabditomorpha</taxon>
        <taxon>Strongyloidea</taxon>
        <taxon>Metastrongylidae</taxon>
        <taxon>Parelaphostrongylus</taxon>
    </lineage>
</organism>
<name>A0AAD5LYM0_PARTN</name>
<protein>
    <submittedName>
        <fullName evidence="1">Uncharacterized protein</fullName>
    </submittedName>
</protein>
<dbReference type="EMBL" id="JAHQIW010000581">
    <property type="protein sequence ID" value="KAJ1348915.1"/>
    <property type="molecule type" value="Genomic_DNA"/>
</dbReference>
<dbReference type="AlphaFoldDB" id="A0AAD5LYM0"/>
<keyword evidence="2" id="KW-1185">Reference proteome</keyword>
<evidence type="ECO:0000313" key="1">
    <source>
        <dbReference type="EMBL" id="KAJ1348915.1"/>
    </source>
</evidence>
<dbReference type="Proteomes" id="UP001196413">
    <property type="component" value="Unassembled WGS sequence"/>
</dbReference>
<gene>
    <name evidence="1" type="ORF">KIN20_004324</name>
</gene>
<accession>A0AAD5LYM0</accession>
<comment type="caution">
    <text evidence="1">The sequence shown here is derived from an EMBL/GenBank/DDBJ whole genome shotgun (WGS) entry which is preliminary data.</text>
</comment>
<sequence>MPPPSFNEPVFLVCDGSQRSRAPSAISSEGLRRLSRMLPANHEQLIHNRLKNKHINT</sequence>
<reference evidence="1" key="1">
    <citation type="submission" date="2021-06" db="EMBL/GenBank/DDBJ databases">
        <title>Parelaphostrongylus tenuis whole genome reference sequence.</title>
        <authorList>
            <person name="Garwood T.J."/>
            <person name="Larsen P.A."/>
            <person name="Fountain-Jones N.M."/>
            <person name="Garbe J.R."/>
            <person name="Macchietto M.G."/>
            <person name="Kania S.A."/>
            <person name="Gerhold R.W."/>
            <person name="Richards J.E."/>
            <person name="Wolf T.M."/>
        </authorList>
    </citation>
    <scope>NUCLEOTIDE SEQUENCE</scope>
    <source>
        <strain evidence="1">MNPRO001-30</strain>
        <tissue evidence="1">Meninges</tissue>
    </source>
</reference>
<evidence type="ECO:0000313" key="2">
    <source>
        <dbReference type="Proteomes" id="UP001196413"/>
    </source>
</evidence>
<proteinExistence type="predicted"/>